<evidence type="ECO:0000313" key="2">
    <source>
        <dbReference type="Proteomes" id="UP000238392"/>
    </source>
</evidence>
<evidence type="ECO:0000313" key="1">
    <source>
        <dbReference type="EMBL" id="PRY91579.1"/>
    </source>
</evidence>
<sequence length="66" mass="7274">MTVPTGQKGRTYPSRVWEHVGKRGLAKVFGRTPFVFQKIVSTAPMMAQPKVAYPPLISVSLNGRDS</sequence>
<dbReference type="Proteomes" id="UP000238392">
    <property type="component" value="Unassembled WGS sequence"/>
</dbReference>
<protein>
    <submittedName>
        <fullName evidence="1">Uncharacterized protein</fullName>
    </submittedName>
</protein>
<keyword evidence="2" id="KW-1185">Reference proteome</keyword>
<comment type="caution">
    <text evidence="1">The sequence shown here is derived from an EMBL/GenBank/DDBJ whole genome shotgun (WGS) entry which is preliminary data.</text>
</comment>
<dbReference type="EMBL" id="PVTQ01000003">
    <property type="protein sequence ID" value="PRY91579.1"/>
    <property type="molecule type" value="Genomic_DNA"/>
</dbReference>
<reference evidence="1 2" key="1">
    <citation type="submission" date="2018-03" db="EMBL/GenBank/DDBJ databases">
        <title>Genomic Encyclopedia of Archaeal and Bacterial Type Strains, Phase II (KMG-II): from individual species to whole genera.</title>
        <authorList>
            <person name="Goeker M."/>
        </authorList>
    </citation>
    <scope>NUCLEOTIDE SEQUENCE [LARGE SCALE GENOMIC DNA]</scope>
    <source>
        <strain evidence="1 2">DSM 100212</strain>
    </source>
</reference>
<proteinExistence type="predicted"/>
<accession>A0A2T0WY14</accession>
<gene>
    <name evidence="1" type="ORF">CLV74_103164</name>
</gene>
<dbReference type="AlphaFoldDB" id="A0A2T0WY14"/>
<name>A0A2T0WY14_9RHOB</name>
<organism evidence="1 2">
    <name type="scientific">Donghicola tyrosinivorans</name>
    <dbReference type="NCBI Taxonomy" id="1652492"/>
    <lineage>
        <taxon>Bacteria</taxon>
        <taxon>Pseudomonadati</taxon>
        <taxon>Pseudomonadota</taxon>
        <taxon>Alphaproteobacteria</taxon>
        <taxon>Rhodobacterales</taxon>
        <taxon>Roseobacteraceae</taxon>
        <taxon>Donghicola</taxon>
    </lineage>
</organism>